<protein>
    <recommendedName>
        <fullName evidence="3">Sec translocon accessory complex subunit YajC</fullName>
    </recommendedName>
</protein>
<dbReference type="GO" id="GO:0015031">
    <property type="term" value="P:protein transport"/>
    <property type="evidence" value="ECO:0007669"/>
    <property type="project" value="UniProtKB-KW"/>
</dbReference>
<organism evidence="12 13">
    <name type="scientific">Candidatus Macondimonas diazotrophica</name>
    <dbReference type="NCBI Taxonomy" id="2305248"/>
    <lineage>
        <taxon>Bacteria</taxon>
        <taxon>Pseudomonadati</taxon>
        <taxon>Pseudomonadota</taxon>
        <taxon>Gammaproteobacteria</taxon>
        <taxon>Chromatiales</taxon>
        <taxon>Ectothiorhodospiraceae</taxon>
        <taxon>Candidatus Macondimonas</taxon>
    </lineage>
</organism>
<dbReference type="OrthoDB" id="9811406at2"/>
<evidence type="ECO:0000256" key="5">
    <source>
        <dbReference type="ARBA" id="ARBA00022475"/>
    </source>
</evidence>
<keyword evidence="13" id="KW-1185">Reference proteome</keyword>
<sequence>MSFFINDAWAQQAPQEPSLWLNLLPLVALFVVFYFILIRPQTQRAKKHRDMLGALSRGDEVMTTGGLAGRIIEIGESFVDLEIADKVVVKVQKQALGAVLPKGTLKKKS</sequence>
<evidence type="ECO:0000256" key="4">
    <source>
        <dbReference type="ARBA" id="ARBA00022448"/>
    </source>
</evidence>
<gene>
    <name evidence="12" type="primary">yajC</name>
    <name evidence="12" type="ORF">E4680_06700</name>
</gene>
<feature type="transmembrane region" description="Helical" evidence="11">
    <location>
        <begin position="20"/>
        <end position="38"/>
    </location>
</feature>
<comment type="caution">
    <text evidence="12">The sequence shown here is derived from an EMBL/GenBank/DDBJ whole genome shotgun (WGS) entry which is preliminary data.</text>
</comment>
<keyword evidence="4" id="KW-0813">Transport</keyword>
<comment type="similarity">
    <text evidence="2">Belongs to the YajC family.</text>
</comment>
<dbReference type="SMART" id="SM01323">
    <property type="entry name" value="YajC"/>
    <property type="match status" value="1"/>
</dbReference>
<dbReference type="PANTHER" id="PTHR33909:SF1">
    <property type="entry name" value="SEC TRANSLOCON ACCESSORY COMPLEX SUBUNIT YAJC"/>
    <property type="match status" value="1"/>
</dbReference>
<keyword evidence="5" id="KW-1003">Cell membrane</keyword>
<dbReference type="PANTHER" id="PTHR33909">
    <property type="entry name" value="SEC TRANSLOCON ACCESSORY COMPLEX SUBUNIT YAJC"/>
    <property type="match status" value="1"/>
</dbReference>
<evidence type="ECO:0000256" key="11">
    <source>
        <dbReference type="SAM" id="Phobius"/>
    </source>
</evidence>
<accession>A0A4Z0F9Z4</accession>
<evidence type="ECO:0000256" key="6">
    <source>
        <dbReference type="ARBA" id="ARBA00022692"/>
    </source>
</evidence>
<comment type="subcellular location">
    <subcellularLocation>
        <location evidence="1">Cell membrane</location>
        <topology evidence="1">Single-pass membrane protein</topology>
    </subcellularLocation>
</comment>
<dbReference type="AlphaFoldDB" id="A0A4Z0F9Z4"/>
<keyword evidence="8 11" id="KW-1133">Transmembrane helix</keyword>
<evidence type="ECO:0000313" key="12">
    <source>
        <dbReference type="EMBL" id="TFZ82650.1"/>
    </source>
</evidence>
<dbReference type="Pfam" id="PF02699">
    <property type="entry name" value="YajC"/>
    <property type="match status" value="1"/>
</dbReference>
<dbReference type="InterPro" id="IPR003849">
    <property type="entry name" value="Preprotein_translocase_YajC"/>
</dbReference>
<dbReference type="PRINTS" id="PR01853">
    <property type="entry name" value="YAJCTRNLCASE"/>
</dbReference>
<dbReference type="RefSeq" id="WP_135281637.1">
    <property type="nucleotide sequence ID" value="NZ_SRIO01000007.1"/>
</dbReference>
<evidence type="ECO:0000256" key="9">
    <source>
        <dbReference type="ARBA" id="ARBA00023010"/>
    </source>
</evidence>
<proteinExistence type="inferred from homology"/>
<evidence type="ECO:0000256" key="1">
    <source>
        <dbReference type="ARBA" id="ARBA00004162"/>
    </source>
</evidence>
<dbReference type="NCBIfam" id="TIGR00739">
    <property type="entry name" value="yajC"/>
    <property type="match status" value="1"/>
</dbReference>
<dbReference type="Proteomes" id="UP000297890">
    <property type="component" value="Unassembled WGS sequence"/>
</dbReference>
<evidence type="ECO:0000256" key="10">
    <source>
        <dbReference type="ARBA" id="ARBA00023136"/>
    </source>
</evidence>
<keyword evidence="6 11" id="KW-0812">Transmembrane</keyword>
<evidence type="ECO:0000256" key="2">
    <source>
        <dbReference type="ARBA" id="ARBA00006742"/>
    </source>
</evidence>
<name>A0A4Z0F9Z4_9GAMM</name>
<evidence type="ECO:0000256" key="7">
    <source>
        <dbReference type="ARBA" id="ARBA00022927"/>
    </source>
</evidence>
<keyword evidence="10 11" id="KW-0472">Membrane</keyword>
<dbReference type="GO" id="GO:0005886">
    <property type="term" value="C:plasma membrane"/>
    <property type="evidence" value="ECO:0007669"/>
    <property type="project" value="UniProtKB-SubCell"/>
</dbReference>
<keyword evidence="7" id="KW-0653">Protein transport</keyword>
<evidence type="ECO:0000256" key="8">
    <source>
        <dbReference type="ARBA" id="ARBA00022989"/>
    </source>
</evidence>
<dbReference type="EMBL" id="SRIO01000007">
    <property type="protein sequence ID" value="TFZ82650.1"/>
    <property type="molecule type" value="Genomic_DNA"/>
</dbReference>
<evidence type="ECO:0000313" key="13">
    <source>
        <dbReference type="Proteomes" id="UP000297890"/>
    </source>
</evidence>
<reference evidence="12 13" key="1">
    <citation type="journal article" date="2019" name="ISME J.">
        <title>Candidatus Macondimonas diazotrophica, a novel gammaproteobacterial genus dominating crude-oil-contaminated coastal sediments.</title>
        <authorList>
            <person name="Karthikeyan S."/>
            <person name="Konstantinidis K."/>
        </authorList>
    </citation>
    <scope>NUCLEOTIDE SEQUENCE [LARGE SCALE GENOMIC DNA]</scope>
    <source>
        <strain evidence="12 13">KTK01</strain>
    </source>
</reference>
<evidence type="ECO:0000256" key="3">
    <source>
        <dbReference type="ARBA" id="ARBA00014962"/>
    </source>
</evidence>
<keyword evidence="9" id="KW-0811">Translocation</keyword>